<feature type="compositionally biased region" description="Basic and acidic residues" evidence="1">
    <location>
        <begin position="105"/>
        <end position="118"/>
    </location>
</feature>
<evidence type="ECO:0000313" key="2">
    <source>
        <dbReference type="EMBL" id="CAL8138631.1"/>
    </source>
</evidence>
<dbReference type="Gene3D" id="3.30.420.10">
    <property type="entry name" value="Ribonuclease H-like superfamily/Ribonuclease H"/>
    <property type="match status" value="1"/>
</dbReference>
<dbReference type="Proteomes" id="UP001642540">
    <property type="component" value="Unassembled WGS sequence"/>
</dbReference>
<keyword evidence="3" id="KW-1185">Reference proteome</keyword>
<gene>
    <name evidence="2" type="ORF">ODALV1_LOCUS27457</name>
</gene>
<proteinExistence type="predicted"/>
<reference evidence="2 3" key="1">
    <citation type="submission" date="2024-08" db="EMBL/GenBank/DDBJ databases">
        <authorList>
            <person name="Cucini C."/>
            <person name="Frati F."/>
        </authorList>
    </citation>
    <scope>NUCLEOTIDE SEQUENCE [LARGE SCALE GENOMIC DNA]</scope>
</reference>
<evidence type="ECO:0000256" key="1">
    <source>
        <dbReference type="SAM" id="MobiDB-lite"/>
    </source>
</evidence>
<evidence type="ECO:0000313" key="3">
    <source>
        <dbReference type="Proteomes" id="UP001642540"/>
    </source>
</evidence>
<comment type="caution">
    <text evidence="2">The sequence shown here is derived from an EMBL/GenBank/DDBJ whole genome shotgun (WGS) entry which is preliminary data.</text>
</comment>
<feature type="region of interest" description="Disordered" evidence="1">
    <location>
        <begin position="92"/>
        <end position="118"/>
    </location>
</feature>
<name>A0ABP1RYK8_9HEXA</name>
<dbReference type="EMBL" id="CAXLJM020000124">
    <property type="protein sequence ID" value="CAL8138631.1"/>
    <property type="molecule type" value="Genomic_DNA"/>
</dbReference>
<dbReference type="InterPro" id="IPR012337">
    <property type="entry name" value="RNaseH-like_sf"/>
</dbReference>
<evidence type="ECO:0008006" key="4">
    <source>
        <dbReference type="Google" id="ProtNLM"/>
    </source>
</evidence>
<organism evidence="2 3">
    <name type="scientific">Orchesella dallaii</name>
    <dbReference type="NCBI Taxonomy" id="48710"/>
    <lineage>
        <taxon>Eukaryota</taxon>
        <taxon>Metazoa</taxon>
        <taxon>Ecdysozoa</taxon>
        <taxon>Arthropoda</taxon>
        <taxon>Hexapoda</taxon>
        <taxon>Collembola</taxon>
        <taxon>Entomobryomorpha</taxon>
        <taxon>Entomobryoidea</taxon>
        <taxon>Orchesellidae</taxon>
        <taxon>Orchesellinae</taxon>
        <taxon>Orchesella</taxon>
    </lineage>
</organism>
<dbReference type="SUPFAM" id="SSF53098">
    <property type="entry name" value="Ribonuclease H-like"/>
    <property type="match status" value="1"/>
</dbReference>
<sequence length="118" mass="13858">MLDMITPSNMIVGLNVENDFKSMRYADRGVKLDELQDFYKDSSGPFRLKDLAKELLQKVDFQEGEHSCISDARATKDLYKLREKMRFRNDFSPLQKMKRGPKPSFKLDRNDRCDCGRQ</sequence>
<protein>
    <recommendedName>
        <fullName evidence="4">Exonuclease domain-containing protein</fullName>
    </recommendedName>
</protein>
<dbReference type="InterPro" id="IPR036397">
    <property type="entry name" value="RNaseH_sf"/>
</dbReference>
<accession>A0ABP1RYK8</accession>